<dbReference type="AlphaFoldDB" id="A0A9D4R8P7"/>
<comment type="caution">
    <text evidence="3">The sequence shown here is derived from an EMBL/GenBank/DDBJ whole genome shotgun (WGS) entry which is preliminary data.</text>
</comment>
<dbReference type="Pfam" id="PF00059">
    <property type="entry name" value="Lectin_C"/>
    <property type="match status" value="1"/>
</dbReference>
<dbReference type="InterPro" id="IPR016186">
    <property type="entry name" value="C-type_lectin-like/link_sf"/>
</dbReference>
<evidence type="ECO:0000313" key="4">
    <source>
        <dbReference type="Proteomes" id="UP000828390"/>
    </source>
</evidence>
<dbReference type="InterPro" id="IPR016187">
    <property type="entry name" value="CTDL_fold"/>
</dbReference>
<accession>A0A9D4R8P7</accession>
<sequence length="209" mass="23807">MTKLDSLNEVFNRGLAGVKRDISALPDFEARINKLEADLNRRLEGVKRDTSALPDFEARINKLEAYFNKRSSFIALSASSLVGIHGKGIYIRPNNKKDYNSATKFCSDIGGYLVEISSEEENSFIRKTFTTDWVIILGGSDRITEGNWKWAHSGDRIPMRNQIGFQKWAANEPNNHASNQHCVHIRPNGEWGDYDCQLEDYYICEVDLI</sequence>
<protein>
    <recommendedName>
        <fullName evidence="2">C-type lectin domain-containing protein</fullName>
    </recommendedName>
</protein>
<dbReference type="PROSITE" id="PS50041">
    <property type="entry name" value="C_TYPE_LECTIN_2"/>
    <property type="match status" value="1"/>
</dbReference>
<name>A0A9D4R8P7_DREPO</name>
<proteinExistence type="predicted"/>
<dbReference type="PROSITE" id="PS00615">
    <property type="entry name" value="C_TYPE_LECTIN_1"/>
    <property type="match status" value="1"/>
</dbReference>
<keyword evidence="4" id="KW-1185">Reference proteome</keyword>
<organism evidence="3 4">
    <name type="scientific">Dreissena polymorpha</name>
    <name type="common">Zebra mussel</name>
    <name type="synonym">Mytilus polymorpha</name>
    <dbReference type="NCBI Taxonomy" id="45954"/>
    <lineage>
        <taxon>Eukaryota</taxon>
        <taxon>Metazoa</taxon>
        <taxon>Spiralia</taxon>
        <taxon>Lophotrochozoa</taxon>
        <taxon>Mollusca</taxon>
        <taxon>Bivalvia</taxon>
        <taxon>Autobranchia</taxon>
        <taxon>Heteroconchia</taxon>
        <taxon>Euheterodonta</taxon>
        <taxon>Imparidentia</taxon>
        <taxon>Neoheterodontei</taxon>
        <taxon>Myida</taxon>
        <taxon>Dreissenoidea</taxon>
        <taxon>Dreissenidae</taxon>
        <taxon>Dreissena</taxon>
    </lineage>
</organism>
<evidence type="ECO:0000256" key="1">
    <source>
        <dbReference type="ARBA" id="ARBA00023157"/>
    </source>
</evidence>
<keyword evidence="1" id="KW-1015">Disulfide bond</keyword>
<dbReference type="InterPro" id="IPR050801">
    <property type="entry name" value="Ca-Dep_Lectins_ImmuneDev"/>
</dbReference>
<dbReference type="SUPFAM" id="SSF56436">
    <property type="entry name" value="C-type lectin-like"/>
    <property type="match status" value="1"/>
</dbReference>
<dbReference type="PANTHER" id="PTHR22801:SF63">
    <property type="entry name" value="C-TYPE LECTIN DOMAIN-CONTAINING PROTEIN"/>
    <property type="match status" value="1"/>
</dbReference>
<dbReference type="Gene3D" id="3.10.100.10">
    <property type="entry name" value="Mannose-Binding Protein A, subunit A"/>
    <property type="match status" value="1"/>
</dbReference>
<reference evidence="3" key="1">
    <citation type="journal article" date="2019" name="bioRxiv">
        <title>The Genome of the Zebra Mussel, Dreissena polymorpha: A Resource for Invasive Species Research.</title>
        <authorList>
            <person name="McCartney M.A."/>
            <person name="Auch B."/>
            <person name="Kono T."/>
            <person name="Mallez S."/>
            <person name="Zhang Y."/>
            <person name="Obille A."/>
            <person name="Becker A."/>
            <person name="Abrahante J.E."/>
            <person name="Garbe J."/>
            <person name="Badalamenti J.P."/>
            <person name="Herman A."/>
            <person name="Mangelson H."/>
            <person name="Liachko I."/>
            <person name="Sullivan S."/>
            <person name="Sone E.D."/>
            <person name="Koren S."/>
            <person name="Silverstein K.A.T."/>
            <person name="Beckman K.B."/>
            <person name="Gohl D.M."/>
        </authorList>
    </citation>
    <scope>NUCLEOTIDE SEQUENCE</scope>
    <source>
        <strain evidence="3">Duluth1</strain>
        <tissue evidence="3">Whole animal</tissue>
    </source>
</reference>
<evidence type="ECO:0000259" key="2">
    <source>
        <dbReference type="PROSITE" id="PS50041"/>
    </source>
</evidence>
<dbReference type="PANTHER" id="PTHR22801">
    <property type="entry name" value="LITHOSTATHINE"/>
    <property type="match status" value="1"/>
</dbReference>
<feature type="domain" description="C-type lectin" evidence="2">
    <location>
        <begin position="85"/>
        <end position="205"/>
    </location>
</feature>
<dbReference type="InterPro" id="IPR018378">
    <property type="entry name" value="C-type_lectin_CS"/>
</dbReference>
<reference evidence="3" key="2">
    <citation type="submission" date="2020-11" db="EMBL/GenBank/DDBJ databases">
        <authorList>
            <person name="McCartney M.A."/>
            <person name="Auch B."/>
            <person name="Kono T."/>
            <person name="Mallez S."/>
            <person name="Becker A."/>
            <person name="Gohl D.M."/>
            <person name="Silverstein K.A.T."/>
            <person name="Koren S."/>
            <person name="Bechman K.B."/>
            <person name="Herman A."/>
            <person name="Abrahante J.E."/>
            <person name="Garbe J."/>
        </authorList>
    </citation>
    <scope>NUCLEOTIDE SEQUENCE</scope>
    <source>
        <strain evidence="3">Duluth1</strain>
        <tissue evidence="3">Whole animal</tissue>
    </source>
</reference>
<gene>
    <name evidence="3" type="ORF">DPMN_100981</name>
</gene>
<dbReference type="SMART" id="SM00034">
    <property type="entry name" value="CLECT"/>
    <property type="match status" value="1"/>
</dbReference>
<dbReference type="EMBL" id="JAIWYP010000003">
    <property type="protein sequence ID" value="KAH3858358.1"/>
    <property type="molecule type" value="Genomic_DNA"/>
</dbReference>
<dbReference type="InterPro" id="IPR001304">
    <property type="entry name" value="C-type_lectin-like"/>
</dbReference>
<dbReference type="Proteomes" id="UP000828390">
    <property type="component" value="Unassembled WGS sequence"/>
</dbReference>
<dbReference type="CDD" id="cd00037">
    <property type="entry name" value="CLECT"/>
    <property type="match status" value="1"/>
</dbReference>
<evidence type="ECO:0000313" key="3">
    <source>
        <dbReference type="EMBL" id="KAH3858358.1"/>
    </source>
</evidence>